<evidence type="ECO:0000256" key="3">
    <source>
        <dbReference type="ARBA" id="ARBA00022723"/>
    </source>
</evidence>
<evidence type="ECO:0000256" key="8">
    <source>
        <dbReference type="SAM" id="MobiDB-lite"/>
    </source>
</evidence>
<feature type="region of interest" description="Disordered" evidence="8">
    <location>
        <begin position="77"/>
        <end position="97"/>
    </location>
</feature>
<dbReference type="EMBL" id="SLXQ01000004">
    <property type="protein sequence ID" value="TCP53636.1"/>
    <property type="molecule type" value="Genomic_DNA"/>
</dbReference>
<organism evidence="9 10">
    <name type="scientific">Tamaricihabitans halophyticus</name>
    <dbReference type="NCBI Taxonomy" id="1262583"/>
    <lineage>
        <taxon>Bacteria</taxon>
        <taxon>Bacillati</taxon>
        <taxon>Actinomycetota</taxon>
        <taxon>Actinomycetes</taxon>
        <taxon>Pseudonocardiales</taxon>
        <taxon>Pseudonocardiaceae</taxon>
        <taxon>Tamaricihabitans</taxon>
    </lineage>
</organism>
<dbReference type="OrthoDB" id="3209493at2"/>
<dbReference type="FunFam" id="1.10.630.10:FF:000018">
    <property type="entry name" value="Cytochrome P450 monooxygenase"/>
    <property type="match status" value="1"/>
</dbReference>
<dbReference type="PANTHER" id="PTHR46696:SF6">
    <property type="entry name" value="P450, PUTATIVE (EUROFUNG)-RELATED"/>
    <property type="match status" value="1"/>
</dbReference>
<sequence>MTESIERTAECPVTGKPNQDWDPLSAESLFNTAEHDNEMRRTCPVAYTEQFGGFWSVFDHETITKVVRDTETFISAPSPTVPPVSSPDRPFPPLQSDPPMHRKYRSPLIPFFRGDRIASFEPRLVELTNELIDEFIDKGEVDFAKQLATPLPAKGICLLLGLPEDDWRYFHDWANRLIACAFAQDMAGVEAIFDDITAFATSWIAERRKERKDDVIDALLHTEIDGRPMTDTEIIGTFTLLFSAGHETIASAISWSLKYLADNPDIRAQLAADPTSLPAATIELIRLASPARALARTTTKPVELGGRQIGAGERIAVVFGAGSRDERVFDNPDDFDVSRDNRKHLAFGNGIHRCIGEELAKLEVRICLQEVLRRIPDFELAGEVQQTLWPTNGFATLPMAFPAN</sequence>
<keyword evidence="3 7" id="KW-0479">Metal-binding</keyword>
<feature type="region of interest" description="Disordered" evidence="8">
    <location>
        <begin position="1"/>
        <end position="23"/>
    </location>
</feature>
<dbReference type="PANTHER" id="PTHR46696">
    <property type="entry name" value="P450, PUTATIVE (EUROFUNG)-RELATED"/>
    <property type="match status" value="1"/>
</dbReference>
<dbReference type="PRINTS" id="PR00359">
    <property type="entry name" value="BP450"/>
</dbReference>
<evidence type="ECO:0000256" key="2">
    <source>
        <dbReference type="ARBA" id="ARBA00022617"/>
    </source>
</evidence>
<evidence type="ECO:0000313" key="10">
    <source>
        <dbReference type="Proteomes" id="UP000294911"/>
    </source>
</evidence>
<evidence type="ECO:0000256" key="1">
    <source>
        <dbReference type="ARBA" id="ARBA00010617"/>
    </source>
</evidence>
<feature type="compositionally biased region" description="Pro residues" evidence="8">
    <location>
        <begin position="79"/>
        <end position="96"/>
    </location>
</feature>
<dbReference type="GO" id="GO:0005506">
    <property type="term" value="F:iron ion binding"/>
    <property type="evidence" value="ECO:0007669"/>
    <property type="project" value="InterPro"/>
</dbReference>
<comment type="caution">
    <text evidence="9">The sequence shown here is derived from an EMBL/GenBank/DDBJ whole genome shotgun (WGS) entry which is preliminary data.</text>
</comment>
<reference evidence="9 10" key="1">
    <citation type="submission" date="2019-03" db="EMBL/GenBank/DDBJ databases">
        <title>Genomic Encyclopedia of Type Strains, Phase IV (KMG-IV): sequencing the most valuable type-strain genomes for metagenomic binning, comparative biology and taxonomic classification.</title>
        <authorList>
            <person name="Goeker M."/>
        </authorList>
    </citation>
    <scope>NUCLEOTIDE SEQUENCE [LARGE SCALE GENOMIC DNA]</scope>
    <source>
        <strain evidence="9 10">DSM 45765</strain>
    </source>
</reference>
<name>A0A4V2SU91_9PSEU</name>
<dbReference type="Proteomes" id="UP000294911">
    <property type="component" value="Unassembled WGS sequence"/>
</dbReference>
<dbReference type="InterPro" id="IPR017972">
    <property type="entry name" value="Cyt_P450_CS"/>
</dbReference>
<dbReference type="Pfam" id="PF00067">
    <property type="entry name" value="p450"/>
    <property type="match status" value="1"/>
</dbReference>
<evidence type="ECO:0000256" key="4">
    <source>
        <dbReference type="ARBA" id="ARBA00023002"/>
    </source>
</evidence>
<dbReference type="Gene3D" id="1.10.630.10">
    <property type="entry name" value="Cytochrome P450"/>
    <property type="match status" value="1"/>
</dbReference>
<dbReference type="GO" id="GO:0020037">
    <property type="term" value="F:heme binding"/>
    <property type="evidence" value="ECO:0007669"/>
    <property type="project" value="InterPro"/>
</dbReference>
<evidence type="ECO:0000256" key="6">
    <source>
        <dbReference type="ARBA" id="ARBA00023033"/>
    </source>
</evidence>
<evidence type="ECO:0000313" key="9">
    <source>
        <dbReference type="EMBL" id="TCP53636.1"/>
    </source>
</evidence>
<dbReference type="RefSeq" id="WP_132877344.1">
    <property type="nucleotide sequence ID" value="NZ_SLXQ01000004.1"/>
</dbReference>
<evidence type="ECO:0000256" key="5">
    <source>
        <dbReference type="ARBA" id="ARBA00023004"/>
    </source>
</evidence>
<dbReference type="GO" id="GO:0016705">
    <property type="term" value="F:oxidoreductase activity, acting on paired donors, with incorporation or reduction of molecular oxygen"/>
    <property type="evidence" value="ECO:0007669"/>
    <property type="project" value="InterPro"/>
</dbReference>
<dbReference type="AlphaFoldDB" id="A0A4V2SU91"/>
<dbReference type="InterPro" id="IPR002397">
    <property type="entry name" value="Cyt_P450_B"/>
</dbReference>
<keyword evidence="2 7" id="KW-0349">Heme</keyword>
<dbReference type="InterPro" id="IPR001128">
    <property type="entry name" value="Cyt_P450"/>
</dbReference>
<keyword evidence="5 7" id="KW-0408">Iron</keyword>
<keyword evidence="6 7" id="KW-0503">Monooxygenase</keyword>
<dbReference type="GO" id="GO:0004497">
    <property type="term" value="F:monooxygenase activity"/>
    <property type="evidence" value="ECO:0007669"/>
    <property type="project" value="UniProtKB-KW"/>
</dbReference>
<dbReference type="InterPro" id="IPR036396">
    <property type="entry name" value="Cyt_P450_sf"/>
</dbReference>
<accession>A0A4V2SU91</accession>
<protein>
    <submittedName>
        <fullName evidence="9">Cytochrome P450</fullName>
    </submittedName>
</protein>
<keyword evidence="10" id="KW-1185">Reference proteome</keyword>
<proteinExistence type="inferred from homology"/>
<evidence type="ECO:0000256" key="7">
    <source>
        <dbReference type="RuleBase" id="RU000461"/>
    </source>
</evidence>
<keyword evidence="4 7" id="KW-0560">Oxidoreductase</keyword>
<dbReference type="PRINTS" id="PR00385">
    <property type="entry name" value="P450"/>
</dbReference>
<comment type="similarity">
    <text evidence="1 7">Belongs to the cytochrome P450 family.</text>
</comment>
<dbReference type="SUPFAM" id="SSF48264">
    <property type="entry name" value="Cytochrome P450"/>
    <property type="match status" value="1"/>
</dbReference>
<dbReference type="PROSITE" id="PS00086">
    <property type="entry name" value="CYTOCHROME_P450"/>
    <property type="match status" value="1"/>
</dbReference>
<gene>
    <name evidence="9" type="ORF">EV191_104203</name>
</gene>